<dbReference type="Proteomes" id="UP001304300">
    <property type="component" value="Chromosome"/>
</dbReference>
<dbReference type="Gene3D" id="3.40.710.10">
    <property type="entry name" value="DD-peptidase/beta-lactamase superfamily"/>
    <property type="match status" value="1"/>
</dbReference>
<dbReference type="AlphaFoldDB" id="A0AAQ3QVM8"/>
<evidence type="ECO:0000313" key="7">
    <source>
        <dbReference type="EMBL" id="WOO43546.1"/>
    </source>
</evidence>
<dbReference type="EMBL" id="CP136920">
    <property type="protein sequence ID" value="WOO43546.1"/>
    <property type="molecule type" value="Genomic_DNA"/>
</dbReference>
<evidence type="ECO:0000256" key="1">
    <source>
        <dbReference type="ARBA" id="ARBA00004370"/>
    </source>
</evidence>
<dbReference type="GO" id="GO:0004180">
    <property type="term" value="F:carboxypeptidase activity"/>
    <property type="evidence" value="ECO:0007669"/>
    <property type="project" value="UniProtKB-KW"/>
</dbReference>
<organism evidence="7 8">
    <name type="scientific">Rubellicoccus peritrichatus</name>
    <dbReference type="NCBI Taxonomy" id="3080537"/>
    <lineage>
        <taxon>Bacteria</taxon>
        <taxon>Pseudomonadati</taxon>
        <taxon>Verrucomicrobiota</taxon>
        <taxon>Opitutia</taxon>
        <taxon>Puniceicoccales</taxon>
        <taxon>Cerasicoccaceae</taxon>
        <taxon>Rubellicoccus</taxon>
    </lineage>
</organism>
<dbReference type="RefSeq" id="WP_317836105.1">
    <property type="nucleotide sequence ID" value="NZ_CP136920.1"/>
</dbReference>
<dbReference type="PANTHER" id="PTHR30627">
    <property type="entry name" value="PEPTIDOGLYCAN D,D-TRANSPEPTIDASE"/>
    <property type="match status" value="1"/>
</dbReference>
<sequence>MNRPFVSGFRFSLLAFAVTLCFAALLSRLYYLHIVAHDRLAGVAEQERKRVEVVNARRGDIVDRRGNLLATTSAVVTVGVDPQALEPEDFTKIDELADILNISPAFIREKFSKLHREVKTSNGLEQRSIRWHKLAEEIEEPVYEEVRALGIRAVYGNAKYDRQYPSQELAAHLLGFVNNEGQPSFGVEQHLNFYLAGHEGWRELERDGRKRELAHFRRREVESTAGLNVEMSIDSAIQHAVEVELERIAEEYQPKSATVIVGEPSTGYILALANYPTFDPNKFSEYGFENQRNRAVVDRFEPGSTFKIVPAAAALNEGLVKPFDEFDCSLASVEHRGRNVRLPSDHHPLGVLSVEQIVVKSSNRGAALLGIALGEKKLHQYAYDFGFGEITGFDLGLEATGTLHPVEKWDGLTISRMPMGHSVSATPLQVHAAMGSIANGGVLMEPKTVRRVFDENGETVVNFSPRAKRRVVSQETAFEVSRMLEKVVEPGGTALKAYIPDYGVAGKTGTTQKIINGRYSRRHHVASFSGFFPVNDPRIVITVVIDDPQIDGVGYGGRIAGPIFKNIAKDCIRHLGIPPMEEEAPLVALGPTEPQTSVDNNPSARISTVLQ</sequence>
<dbReference type="InterPro" id="IPR001460">
    <property type="entry name" value="PCN-bd_Tpept"/>
</dbReference>
<gene>
    <name evidence="7" type="ORF">RZN69_10645</name>
</gene>
<feature type="domain" description="Penicillin-binding protein transpeptidase" evidence="5">
    <location>
        <begin position="258"/>
        <end position="568"/>
    </location>
</feature>
<dbReference type="GO" id="GO:0005886">
    <property type="term" value="C:plasma membrane"/>
    <property type="evidence" value="ECO:0007669"/>
    <property type="project" value="TreeGrafter"/>
</dbReference>
<dbReference type="Pfam" id="PF03717">
    <property type="entry name" value="PBP_dimer"/>
    <property type="match status" value="1"/>
</dbReference>
<keyword evidence="8" id="KW-1185">Reference proteome</keyword>
<dbReference type="PANTHER" id="PTHR30627:SF1">
    <property type="entry name" value="PEPTIDOGLYCAN D,D-TRANSPEPTIDASE FTSI"/>
    <property type="match status" value="1"/>
</dbReference>
<dbReference type="Gene3D" id="3.90.1310.10">
    <property type="entry name" value="Penicillin-binding protein 2a (Domain 2)"/>
    <property type="match status" value="1"/>
</dbReference>
<evidence type="ECO:0000256" key="2">
    <source>
        <dbReference type="ARBA" id="ARBA00022645"/>
    </source>
</evidence>
<dbReference type="Pfam" id="PF00905">
    <property type="entry name" value="Transpeptidase"/>
    <property type="match status" value="1"/>
</dbReference>
<evidence type="ECO:0000313" key="8">
    <source>
        <dbReference type="Proteomes" id="UP001304300"/>
    </source>
</evidence>
<proteinExistence type="predicted"/>
<dbReference type="InterPro" id="IPR005311">
    <property type="entry name" value="PBP_dimer"/>
</dbReference>
<dbReference type="Gene3D" id="3.30.450.330">
    <property type="match status" value="1"/>
</dbReference>
<dbReference type="InterPro" id="IPR050515">
    <property type="entry name" value="Beta-lactam/transpept"/>
</dbReference>
<keyword evidence="3" id="KW-0472">Membrane</keyword>
<dbReference type="SUPFAM" id="SSF56519">
    <property type="entry name" value="Penicillin binding protein dimerisation domain"/>
    <property type="match status" value="1"/>
</dbReference>
<reference evidence="7 8" key="1">
    <citation type="submission" date="2023-10" db="EMBL/GenBank/DDBJ databases">
        <title>Rubellicoccus peritrichatus gen. nov., sp. nov., isolated from an algae of coral reef tank.</title>
        <authorList>
            <person name="Luo J."/>
        </authorList>
    </citation>
    <scope>NUCLEOTIDE SEQUENCE [LARGE SCALE GENOMIC DNA]</scope>
    <source>
        <strain evidence="7 8">CR14</strain>
    </source>
</reference>
<keyword evidence="2" id="KW-0121">Carboxypeptidase</keyword>
<dbReference type="SUPFAM" id="SSF56601">
    <property type="entry name" value="beta-lactamase/transpeptidase-like"/>
    <property type="match status" value="1"/>
</dbReference>
<keyword evidence="2" id="KW-0378">Hydrolase</keyword>
<comment type="subcellular location">
    <subcellularLocation>
        <location evidence="1">Membrane</location>
    </subcellularLocation>
</comment>
<protein>
    <submittedName>
        <fullName evidence="7">Penicillin-binding protein 2</fullName>
    </submittedName>
</protein>
<dbReference type="InterPro" id="IPR012338">
    <property type="entry name" value="Beta-lactam/transpept-like"/>
</dbReference>
<feature type="compositionally biased region" description="Polar residues" evidence="4">
    <location>
        <begin position="593"/>
        <end position="611"/>
    </location>
</feature>
<evidence type="ECO:0000259" key="5">
    <source>
        <dbReference type="Pfam" id="PF00905"/>
    </source>
</evidence>
<evidence type="ECO:0000259" key="6">
    <source>
        <dbReference type="Pfam" id="PF03717"/>
    </source>
</evidence>
<evidence type="ECO:0000256" key="3">
    <source>
        <dbReference type="ARBA" id="ARBA00023136"/>
    </source>
</evidence>
<evidence type="ECO:0000256" key="4">
    <source>
        <dbReference type="SAM" id="MobiDB-lite"/>
    </source>
</evidence>
<dbReference type="GO" id="GO:0071555">
    <property type="term" value="P:cell wall organization"/>
    <property type="evidence" value="ECO:0007669"/>
    <property type="project" value="TreeGrafter"/>
</dbReference>
<feature type="region of interest" description="Disordered" evidence="4">
    <location>
        <begin position="590"/>
        <end position="611"/>
    </location>
</feature>
<dbReference type="KEGG" id="puo:RZN69_10645"/>
<accession>A0AAQ3QVM8</accession>
<name>A0AAQ3QVM8_9BACT</name>
<keyword evidence="2" id="KW-0645">Protease</keyword>
<dbReference type="InterPro" id="IPR036138">
    <property type="entry name" value="PBP_dimer_sf"/>
</dbReference>
<dbReference type="GO" id="GO:0008658">
    <property type="term" value="F:penicillin binding"/>
    <property type="evidence" value="ECO:0007669"/>
    <property type="project" value="InterPro"/>
</dbReference>
<feature type="domain" description="Penicillin-binding protein dimerisation" evidence="6">
    <location>
        <begin position="54"/>
        <end position="207"/>
    </location>
</feature>